<name>A0ABQ2RHA8_9GAMM</name>
<accession>A0ABQ2RHA8</accession>
<reference evidence="2" key="1">
    <citation type="journal article" date="2019" name="Int. J. Syst. Evol. Microbiol.">
        <title>The Global Catalogue of Microorganisms (GCM) 10K type strain sequencing project: providing services to taxonomists for standard genome sequencing and annotation.</title>
        <authorList>
            <consortium name="The Broad Institute Genomics Platform"/>
            <consortium name="The Broad Institute Genome Sequencing Center for Infectious Disease"/>
            <person name="Wu L."/>
            <person name="Ma J."/>
        </authorList>
    </citation>
    <scope>NUCLEOTIDE SEQUENCE [LARGE SCALE GENOMIC DNA]</scope>
    <source>
        <strain evidence="2">JCM 32306</strain>
    </source>
</reference>
<keyword evidence="2" id="KW-1185">Reference proteome</keyword>
<gene>
    <name evidence="1" type="ORF">GCM10009411_33310</name>
</gene>
<dbReference type="Proteomes" id="UP000619118">
    <property type="component" value="Unassembled WGS sequence"/>
</dbReference>
<proteinExistence type="predicted"/>
<protein>
    <recommendedName>
        <fullName evidence="3">Transposase</fullName>
    </recommendedName>
</protein>
<comment type="caution">
    <text evidence="1">The sequence shown here is derived from an EMBL/GenBank/DDBJ whole genome shotgun (WGS) entry which is preliminary data.</text>
</comment>
<sequence>MFSNFMLSARETRSEMGVSFNSVKFMYGSLVLRDEAYRNQSVRLKRNYVIDKREEVNLKKSDE</sequence>
<evidence type="ECO:0008006" key="3">
    <source>
        <dbReference type="Google" id="ProtNLM"/>
    </source>
</evidence>
<organism evidence="1 2">
    <name type="scientific">Shewanella litoralis</name>
    <dbReference type="NCBI Taxonomy" id="2282700"/>
    <lineage>
        <taxon>Bacteria</taxon>
        <taxon>Pseudomonadati</taxon>
        <taxon>Pseudomonadota</taxon>
        <taxon>Gammaproteobacteria</taxon>
        <taxon>Alteromonadales</taxon>
        <taxon>Shewanellaceae</taxon>
        <taxon>Shewanella</taxon>
    </lineage>
</organism>
<evidence type="ECO:0000313" key="1">
    <source>
        <dbReference type="EMBL" id="GGQ31023.1"/>
    </source>
</evidence>
<dbReference type="EMBL" id="BMQX01000031">
    <property type="protein sequence ID" value="GGQ31023.1"/>
    <property type="molecule type" value="Genomic_DNA"/>
</dbReference>
<evidence type="ECO:0000313" key="2">
    <source>
        <dbReference type="Proteomes" id="UP000619118"/>
    </source>
</evidence>